<evidence type="ECO:0000313" key="1">
    <source>
        <dbReference type="Proteomes" id="UP000887565"/>
    </source>
</evidence>
<evidence type="ECO:0000313" key="2">
    <source>
        <dbReference type="WBParaSite" id="nRc.2.0.1.t43643-RA"/>
    </source>
</evidence>
<reference evidence="2" key="1">
    <citation type="submission" date="2022-11" db="UniProtKB">
        <authorList>
            <consortium name="WormBaseParasite"/>
        </authorList>
    </citation>
    <scope>IDENTIFICATION</scope>
</reference>
<name>A0A915L1L1_ROMCU</name>
<organism evidence="1 2">
    <name type="scientific">Romanomermis culicivorax</name>
    <name type="common">Nematode worm</name>
    <dbReference type="NCBI Taxonomy" id="13658"/>
    <lineage>
        <taxon>Eukaryota</taxon>
        <taxon>Metazoa</taxon>
        <taxon>Ecdysozoa</taxon>
        <taxon>Nematoda</taxon>
        <taxon>Enoplea</taxon>
        <taxon>Dorylaimia</taxon>
        <taxon>Mermithida</taxon>
        <taxon>Mermithoidea</taxon>
        <taxon>Mermithidae</taxon>
        <taxon>Romanomermis</taxon>
    </lineage>
</organism>
<protein>
    <submittedName>
        <fullName evidence="2">Uncharacterized protein</fullName>
    </submittedName>
</protein>
<accession>A0A915L1L1</accession>
<dbReference type="WBParaSite" id="nRc.2.0.1.t43643-RA">
    <property type="protein sequence ID" value="nRc.2.0.1.t43643-RA"/>
    <property type="gene ID" value="nRc.2.0.1.g43643"/>
</dbReference>
<sequence length="125" mass="14577">MLKIRLTLQNGLLVMKKIHQRGVDNEADLILSRGVLINWERRIRNTMLNVAIGQSINDQDSTLSAMNASFRWIEVLICRLKYSTTTYVCNPGRMDCNHRINWTTTVHKDSTWTSRCLEYVFDSEK</sequence>
<dbReference type="AlphaFoldDB" id="A0A915L1L1"/>
<proteinExistence type="predicted"/>
<keyword evidence="1" id="KW-1185">Reference proteome</keyword>
<dbReference type="Proteomes" id="UP000887565">
    <property type="component" value="Unplaced"/>
</dbReference>